<evidence type="ECO:0000256" key="3">
    <source>
        <dbReference type="ARBA" id="ARBA00022617"/>
    </source>
</evidence>
<keyword evidence="3" id="KW-0349">Heme</keyword>
<dbReference type="InterPro" id="IPR050651">
    <property type="entry name" value="Plant_Cytochrome_P450_Monoox"/>
</dbReference>
<comment type="caution">
    <text evidence="11">The sequence shown here is derived from an EMBL/GenBank/DDBJ whole genome shotgun (WGS) entry which is preliminary data.</text>
</comment>
<accession>A0AAD8H087</accession>
<evidence type="ECO:0008006" key="13">
    <source>
        <dbReference type="Google" id="ProtNLM"/>
    </source>
</evidence>
<keyword evidence="7" id="KW-0560">Oxidoreductase</keyword>
<evidence type="ECO:0000256" key="4">
    <source>
        <dbReference type="ARBA" id="ARBA00022692"/>
    </source>
</evidence>
<dbReference type="AlphaFoldDB" id="A0AAD8H087"/>
<dbReference type="EMBL" id="JAUIZM010000011">
    <property type="protein sequence ID" value="KAK1358041.1"/>
    <property type="molecule type" value="Genomic_DNA"/>
</dbReference>
<dbReference type="Gene3D" id="1.10.630.10">
    <property type="entry name" value="Cytochrome P450"/>
    <property type="match status" value="1"/>
</dbReference>
<dbReference type="GO" id="GO:0005506">
    <property type="term" value="F:iron ion binding"/>
    <property type="evidence" value="ECO:0007669"/>
    <property type="project" value="InterPro"/>
</dbReference>
<dbReference type="Pfam" id="PF00067">
    <property type="entry name" value="p450"/>
    <property type="match status" value="1"/>
</dbReference>
<evidence type="ECO:0000313" key="11">
    <source>
        <dbReference type="EMBL" id="KAK1358041.1"/>
    </source>
</evidence>
<reference evidence="11" key="2">
    <citation type="submission" date="2023-05" db="EMBL/GenBank/DDBJ databases">
        <authorList>
            <person name="Schelkunov M.I."/>
        </authorList>
    </citation>
    <scope>NUCLEOTIDE SEQUENCE</scope>
    <source>
        <strain evidence="11">Hsosn_3</strain>
        <tissue evidence="11">Leaf</tissue>
    </source>
</reference>
<dbReference type="Proteomes" id="UP001237642">
    <property type="component" value="Unassembled WGS sequence"/>
</dbReference>
<evidence type="ECO:0000256" key="5">
    <source>
        <dbReference type="ARBA" id="ARBA00022723"/>
    </source>
</evidence>
<dbReference type="GO" id="GO:0020037">
    <property type="term" value="F:heme binding"/>
    <property type="evidence" value="ECO:0007669"/>
    <property type="project" value="InterPro"/>
</dbReference>
<keyword evidence="5" id="KW-0479">Metal-binding</keyword>
<evidence type="ECO:0000256" key="9">
    <source>
        <dbReference type="ARBA" id="ARBA00023033"/>
    </source>
</evidence>
<dbReference type="InterPro" id="IPR036396">
    <property type="entry name" value="Cyt_P450_sf"/>
</dbReference>
<proteinExistence type="predicted"/>
<evidence type="ECO:0000256" key="8">
    <source>
        <dbReference type="ARBA" id="ARBA00023004"/>
    </source>
</evidence>
<dbReference type="SUPFAM" id="SSF48264">
    <property type="entry name" value="Cytochrome P450"/>
    <property type="match status" value="1"/>
</dbReference>
<dbReference type="GO" id="GO:0004497">
    <property type="term" value="F:monooxygenase activity"/>
    <property type="evidence" value="ECO:0007669"/>
    <property type="project" value="UniProtKB-KW"/>
</dbReference>
<keyword evidence="12" id="KW-1185">Reference proteome</keyword>
<dbReference type="InterPro" id="IPR001128">
    <property type="entry name" value="Cyt_P450"/>
</dbReference>
<comment type="subcellular location">
    <subcellularLocation>
        <location evidence="2">Membrane</location>
    </subcellularLocation>
</comment>
<name>A0AAD8H087_9APIA</name>
<keyword evidence="8" id="KW-0408">Iron</keyword>
<dbReference type="GO" id="GO:0046246">
    <property type="term" value="P:terpene biosynthetic process"/>
    <property type="evidence" value="ECO:0007669"/>
    <property type="project" value="TreeGrafter"/>
</dbReference>
<dbReference type="GO" id="GO:0016705">
    <property type="term" value="F:oxidoreductase activity, acting on paired donors, with incorporation or reduction of molecular oxygen"/>
    <property type="evidence" value="ECO:0007669"/>
    <property type="project" value="InterPro"/>
</dbReference>
<evidence type="ECO:0000256" key="6">
    <source>
        <dbReference type="ARBA" id="ARBA00022989"/>
    </source>
</evidence>
<protein>
    <recommendedName>
        <fullName evidence="13">Cytochrome P450</fullName>
    </recommendedName>
</protein>
<keyword evidence="6" id="KW-1133">Transmembrane helix</keyword>
<evidence type="ECO:0000313" key="12">
    <source>
        <dbReference type="Proteomes" id="UP001237642"/>
    </source>
</evidence>
<dbReference type="PANTHER" id="PTHR47947:SF26">
    <property type="entry name" value="CYTOCHROME P450"/>
    <property type="match status" value="1"/>
</dbReference>
<organism evidence="11 12">
    <name type="scientific">Heracleum sosnowskyi</name>
    <dbReference type="NCBI Taxonomy" id="360622"/>
    <lineage>
        <taxon>Eukaryota</taxon>
        <taxon>Viridiplantae</taxon>
        <taxon>Streptophyta</taxon>
        <taxon>Embryophyta</taxon>
        <taxon>Tracheophyta</taxon>
        <taxon>Spermatophyta</taxon>
        <taxon>Magnoliopsida</taxon>
        <taxon>eudicotyledons</taxon>
        <taxon>Gunneridae</taxon>
        <taxon>Pentapetalae</taxon>
        <taxon>asterids</taxon>
        <taxon>campanulids</taxon>
        <taxon>Apiales</taxon>
        <taxon>Apiaceae</taxon>
        <taxon>Apioideae</taxon>
        <taxon>apioid superclade</taxon>
        <taxon>Tordylieae</taxon>
        <taxon>Tordyliinae</taxon>
        <taxon>Heracleum</taxon>
    </lineage>
</organism>
<gene>
    <name evidence="11" type="ORF">POM88_051297</name>
</gene>
<keyword evidence="9" id="KW-0503">Monooxygenase</keyword>
<keyword evidence="10" id="KW-0472">Membrane</keyword>
<sequence length="152" mass="16837">MKRKLLRIVQDELGKHVGRDCQVNESDVKNLCYLQAIVKETLRLYPAAPLAAPHDEAREDCTVAGFHISAGTRLFVNLSKLQRDPSIWSNLRGISLALQVLHLTLARFLLGFELGTVSDLPIDMTESAGLSNPKATPLEVTFRPRLAASLYV</sequence>
<evidence type="ECO:0000256" key="2">
    <source>
        <dbReference type="ARBA" id="ARBA00004370"/>
    </source>
</evidence>
<evidence type="ECO:0000256" key="1">
    <source>
        <dbReference type="ARBA" id="ARBA00001971"/>
    </source>
</evidence>
<reference evidence="11" key="1">
    <citation type="submission" date="2023-02" db="EMBL/GenBank/DDBJ databases">
        <title>Genome of toxic invasive species Heracleum sosnowskyi carries increased number of genes despite the absence of recent whole-genome duplications.</title>
        <authorList>
            <person name="Schelkunov M."/>
            <person name="Shtratnikova V."/>
            <person name="Makarenko M."/>
            <person name="Klepikova A."/>
            <person name="Omelchenko D."/>
            <person name="Novikova G."/>
            <person name="Obukhova E."/>
            <person name="Bogdanov V."/>
            <person name="Penin A."/>
            <person name="Logacheva M."/>
        </authorList>
    </citation>
    <scope>NUCLEOTIDE SEQUENCE</scope>
    <source>
        <strain evidence="11">Hsosn_3</strain>
        <tissue evidence="11">Leaf</tissue>
    </source>
</reference>
<keyword evidence="4" id="KW-0812">Transmembrane</keyword>
<evidence type="ECO:0000256" key="7">
    <source>
        <dbReference type="ARBA" id="ARBA00023002"/>
    </source>
</evidence>
<evidence type="ECO:0000256" key="10">
    <source>
        <dbReference type="ARBA" id="ARBA00023136"/>
    </source>
</evidence>
<comment type="cofactor">
    <cofactor evidence="1">
        <name>heme</name>
        <dbReference type="ChEBI" id="CHEBI:30413"/>
    </cofactor>
</comment>
<dbReference type="PANTHER" id="PTHR47947">
    <property type="entry name" value="CYTOCHROME P450 82C3-RELATED"/>
    <property type="match status" value="1"/>
</dbReference>